<dbReference type="AlphaFoldDB" id="A0A7W6K0P4"/>
<dbReference type="Proteomes" id="UP000584824">
    <property type="component" value="Unassembled WGS sequence"/>
</dbReference>
<dbReference type="RefSeq" id="WP_183791185.1">
    <property type="nucleotide sequence ID" value="NZ_JACIDU010000005.1"/>
</dbReference>
<name>A0A7W6K0P4_9HYPH</name>
<keyword evidence="2" id="KW-1185">Reference proteome</keyword>
<evidence type="ECO:0000313" key="1">
    <source>
        <dbReference type="EMBL" id="MBB4103034.1"/>
    </source>
</evidence>
<gene>
    <name evidence="1" type="ORF">GGQ66_001589</name>
</gene>
<reference evidence="1 2" key="1">
    <citation type="submission" date="2020-08" db="EMBL/GenBank/DDBJ databases">
        <title>Genomic Encyclopedia of Type Strains, Phase IV (KMG-IV): sequencing the most valuable type-strain genomes for metagenomic binning, comparative biology and taxonomic classification.</title>
        <authorList>
            <person name="Goeker M."/>
        </authorList>
    </citation>
    <scope>NUCLEOTIDE SEQUENCE [LARGE SCALE GENOMIC DNA]</scope>
    <source>
        <strain evidence="1 2">DSM 26385</strain>
    </source>
</reference>
<proteinExistence type="predicted"/>
<dbReference type="EMBL" id="JACIDU010000005">
    <property type="protein sequence ID" value="MBB4103034.1"/>
    <property type="molecule type" value="Genomic_DNA"/>
</dbReference>
<accession>A0A7W6K0P4</accession>
<organism evidence="1 2">
    <name type="scientific">Allorhizobium borbori</name>
    <dbReference type="NCBI Taxonomy" id="485907"/>
    <lineage>
        <taxon>Bacteria</taxon>
        <taxon>Pseudomonadati</taxon>
        <taxon>Pseudomonadota</taxon>
        <taxon>Alphaproteobacteria</taxon>
        <taxon>Hyphomicrobiales</taxon>
        <taxon>Rhizobiaceae</taxon>
        <taxon>Rhizobium/Agrobacterium group</taxon>
        <taxon>Allorhizobium</taxon>
    </lineage>
</organism>
<comment type="caution">
    <text evidence="1">The sequence shown here is derived from an EMBL/GenBank/DDBJ whole genome shotgun (WGS) entry which is preliminary data.</text>
</comment>
<evidence type="ECO:0000313" key="2">
    <source>
        <dbReference type="Proteomes" id="UP000584824"/>
    </source>
</evidence>
<protein>
    <submittedName>
        <fullName evidence="1">Uncharacterized protein</fullName>
    </submittedName>
</protein>
<sequence length="57" mass="6021">MGVFDSLPKDVRSALADSHSGVSPLVAARLLRRLPVERVVTAIAIVDRHLCGIGGVE</sequence>